<dbReference type="SUPFAM" id="SSF52518">
    <property type="entry name" value="Thiamin diphosphate-binding fold (THDP-binding)"/>
    <property type="match status" value="1"/>
</dbReference>
<dbReference type="GO" id="GO:0030976">
    <property type="term" value="F:thiamine pyrophosphate binding"/>
    <property type="evidence" value="ECO:0007669"/>
    <property type="project" value="InterPro"/>
</dbReference>
<evidence type="ECO:0000313" key="5">
    <source>
        <dbReference type="Proteomes" id="UP001060336"/>
    </source>
</evidence>
<dbReference type="Gene3D" id="3.40.50.970">
    <property type="match status" value="1"/>
</dbReference>
<dbReference type="RefSeq" id="WP_257768659.1">
    <property type="nucleotide sequence ID" value="NZ_CP102480.1"/>
</dbReference>
<keyword evidence="1" id="KW-0210">Decarboxylase</keyword>
<keyword evidence="5" id="KW-1185">Reference proteome</keyword>
<protein>
    <submittedName>
        <fullName evidence="4">Thiamine pyrophosphate-dependent enzyme</fullName>
    </submittedName>
</protein>
<dbReference type="PANTHER" id="PTHR42818:SF1">
    <property type="entry name" value="SULFOPYRUVATE DECARBOXYLASE"/>
    <property type="match status" value="1"/>
</dbReference>
<evidence type="ECO:0000313" key="4">
    <source>
        <dbReference type="EMBL" id="UUX49797.1"/>
    </source>
</evidence>
<name>A0A9J7AWI6_9PROT</name>
<feature type="domain" description="Thiamine pyrophosphate enzyme TPP-binding" evidence="3">
    <location>
        <begin position="45"/>
        <end position="157"/>
    </location>
</feature>
<dbReference type="AlphaFoldDB" id="A0A9J7AWI6"/>
<dbReference type="InterPro" id="IPR011766">
    <property type="entry name" value="TPP_enzyme_TPP-bd"/>
</dbReference>
<dbReference type="InterPro" id="IPR051818">
    <property type="entry name" value="TPP_dependent_decarboxylase"/>
</dbReference>
<organism evidence="4 5">
    <name type="scientific">Nisaea acidiphila</name>
    <dbReference type="NCBI Taxonomy" id="1862145"/>
    <lineage>
        <taxon>Bacteria</taxon>
        <taxon>Pseudomonadati</taxon>
        <taxon>Pseudomonadota</taxon>
        <taxon>Alphaproteobacteria</taxon>
        <taxon>Rhodospirillales</taxon>
        <taxon>Thalassobaculaceae</taxon>
        <taxon>Nisaea</taxon>
    </lineage>
</organism>
<sequence>MSSEKLFRRDVVKKLMSVRGDALCISGLGSPTWDLAAADHRPENFYIWGGMGGATPTGLGLALAQPDHNVWVLTGDGEQLMGVGSFSTVALQQPKNLAIIVLDNEHYGETGMQAAPTGRGTDLAAMAAGAGIQNTMTVTDEAGLDDLIGRLDAGDSPLVAVIKVDTRTGETVMPPRDGKYMKMAFRTALLGADKAQHPI</sequence>
<evidence type="ECO:0000256" key="2">
    <source>
        <dbReference type="ARBA" id="ARBA00023239"/>
    </source>
</evidence>
<evidence type="ECO:0000259" key="3">
    <source>
        <dbReference type="Pfam" id="PF02775"/>
    </source>
</evidence>
<dbReference type="GO" id="GO:0044281">
    <property type="term" value="P:small molecule metabolic process"/>
    <property type="evidence" value="ECO:0007669"/>
    <property type="project" value="UniProtKB-ARBA"/>
</dbReference>
<dbReference type="InterPro" id="IPR029061">
    <property type="entry name" value="THDP-binding"/>
</dbReference>
<reference evidence="4" key="1">
    <citation type="submission" date="2022-08" db="EMBL/GenBank/DDBJ databases">
        <title>Nisaea acidiphila sp. nov., isolated from a marine algal debris and emended description of the genus Nisaea Urios et al. 2008.</title>
        <authorList>
            <person name="Kwon K."/>
        </authorList>
    </citation>
    <scope>NUCLEOTIDE SEQUENCE</scope>
    <source>
        <strain evidence="4">MEBiC11861</strain>
    </source>
</reference>
<evidence type="ECO:0000256" key="1">
    <source>
        <dbReference type="ARBA" id="ARBA00022793"/>
    </source>
</evidence>
<dbReference type="EMBL" id="CP102480">
    <property type="protein sequence ID" value="UUX49797.1"/>
    <property type="molecule type" value="Genomic_DNA"/>
</dbReference>
<proteinExistence type="predicted"/>
<dbReference type="GO" id="GO:0016831">
    <property type="term" value="F:carboxy-lyase activity"/>
    <property type="evidence" value="ECO:0007669"/>
    <property type="project" value="UniProtKB-KW"/>
</dbReference>
<gene>
    <name evidence="4" type="ORF">NUH88_20685</name>
</gene>
<keyword evidence="2" id="KW-0456">Lyase</keyword>
<dbReference type="Pfam" id="PF02775">
    <property type="entry name" value="TPP_enzyme_C"/>
    <property type="match status" value="1"/>
</dbReference>
<accession>A0A9J7AWI6</accession>
<dbReference type="PANTHER" id="PTHR42818">
    <property type="entry name" value="SULFOPYRUVATE DECARBOXYLASE SUBUNIT ALPHA"/>
    <property type="match status" value="1"/>
</dbReference>
<dbReference type="KEGG" id="naci:NUH88_20685"/>
<dbReference type="Proteomes" id="UP001060336">
    <property type="component" value="Chromosome"/>
</dbReference>